<feature type="domain" description="MrpA C-terminal/MbhE" evidence="15">
    <location>
        <begin position="700"/>
        <end position="796"/>
    </location>
</feature>
<sequence length="968" mass="103112">MPDSLLLMALVGLPFIGAIVAGLLRARDAASGVAGAVALACLGLVWAAYPTVSAGGVLRAEFAWMPTLGLNLTLRLDGFAWLFAGLISGIGALVVLYARYYMSSDDPVPRFFAFLLAFMGAMTGVVVSGNLVQLVFFWELTSLFSFLLIGYWHHTAAARDGARMALTVTGAGGLALFGGVLLIGHIVGSYDLDAVLSAGDRIREHPLYLAALILVVLGALTKSAQFPFHFWLPHAMAAPTPVSAYLHSATLVKAGVFLLARLWPVMAGTDAWAWTVGLAGLTTLLLGAYIAIFQNDLKGLLAYSTISHLGLITLLLGLKSELALVAAVFHIINHAAFKCSLFMAAGIIDHETGTRDIRRLSGLNQSMPFTARLAMVAAAAMAGVPLLNGFLSKEMFFAEALTADVPLSPLLNVLPVAALLASAFSVAYSLRFIHGAFFGPAATDLPRTPHEPASWMRLPVEILVLTCIMVGLLPAATVGPYLAIAVRGVLGADVPYYSLAVWHGFNLPLLMSVIALAGGVMLYMLLQQRLKGSVEGAPLIRRIDAQRIFERVMVFVSWRLARRLEALLGTRRLQPQLRLIVGIAILAGAGAVWLRGFGPGNLPSTPVDPVLALIWMVGAAFALGTAWQAKFHRLAAVILLGGVGLVVCITFVWFSAPDLALTQLTVEVVTTVLLVLGLRWLPKRFQVAGEKGPEVLTRTRRARDLAIAIGAGGGLAALSYAVMTRVPPELLARHFLERAYTEGGGTNVVNVILVDFRGFDTLGEIFVVAAVALTTYALLRRFRPAADSVGIPEQQREQDGGAQHEDAVRPTADWLLVPFTLTRLLFPVMLIVAVFLLLRGHDLPGGGFSAGMVVAIAILLQYIIGGAAWTESHLRLLPQIWLGAGLLVASGTGLAAWFFGRPFLTTYFAYAELPLIGKVPTASALIFDIGVFALVVGATLLMLVALAHQSVRGHRSAPRRAAGRAGEA</sequence>
<dbReference type="EMBL" id="JAAVUP010000007">
    <property type="protein sequence ID" value="NKE19029.1"/>
    <property type="molecule type" value="Genomic_DNA"/>
</dbReference>
<feature type="domain" description="NADH-Ubiquinone oxidoreductase (complex I) chain 5 N-terminal" evidence="12">
    <location>
        <begin position="64"/>
        <end position="112"/>
    </location>
</feature>
<feature type="domain" description="NADH:quinone oxidoreductase/Mrp antiporter transmembrane" evidence="11">
    <location>
        <begin position="128"/>
        <end position="407"/>
    </location>
</feature>
<evidence type="ECO:0000259" key="13">
    <source>
        <dbReference type="Pfam" id="PF04039"/>
    </source>
</evidence>
<feature type="transmembrane region" description="Helical" evidence="10">
    <location>
        <begin position="634"/>
        <end position="654"/>
    </location>
</feature>
<feature type="transmembrane region" description="Helical" evidence="10">
    <location>
        <begin position="761"/>
        <end position="779"/>
    </location>
</feature>
<dbReference type="EMBL" id="JAAEDK010000067">
    <property type="protein sequence ID" value="MBR0661859.1"/>
    <property type="molecule type" value="Genomic_DNA"/>
</dbReference>
<keyword evidence="7" id="KW-0406">Ion transport</keyword>
<keyword evidence="2" id="KW-0813">Transport</keyword>
<dbReference type="Proteomes" id="UP000746741">
    <property type="component" value="Unassembled WGS sequence"/>
</dbReference>
<feature type="transmembrane region" description="Helical" evidence="10">
    <location>
        <begin position="505"/>
        <end position="526"/>
    </location>
</feature>
<evidence type="ECO:0000256" key="5">
    <source>
        <dbReference type="ARBA" id="ARBA00022692"/>
    </source>
</evidence>
<evidence type="ECO:0000256" key="4">
    <source>
        <dbReference type="ARBA" id="ARBA00022475"/>
    </source>
</evidence>
<dbReference type="InterPro" id="IPR001516">
    <property type="entry name" value="Proton_antipo_N"/>
</dbReference>
<keyword evidence="18" id="KW-1185">Reference proteome</keyword>
<dbReference type="AlphaFoldDB" id="A0A9X9WNE9"/>
<feature type="transmembrane region" description="Helical" evidence="10">
    <location>
        <begin position="244"/>
        <end position="265"/>
    </location>
</feature>
<feature type="transmembrane region" description="Helical" evidence="10">
    <location>
        <begin position="577"/>
        <end position="598"/>
    </location>
</feature>
<proteinExistence type="predicted"/>
<feature type="transmembrane region" description="Helical" evidence="10">
    <location>
        <begin position="207"/>
        <end position="232"/>
    </location>
</feature>
<feature type="transmembrane region" description="Helical" evidence="10">
    <location>
        <begin position="369"/>
        <end position="390"/>
    </location>
</feature>
<evidence type="ECO:0000256" key="6">
    <source>
        <dbReference type="ARBA" id="ARBA00022989"/>
    </source>
</evidence>
<organism evidence="16 19">
    <name type="scientific">Neoroseomonas oryzicola</name>
    <dbReference type="NCBI Taxonomy" id="535904"/>
    <lineage>
        <taxon>Bacteria</taxon>
        <taxon>Pseudomonadati</taxon>
        <taxon>Pseudomonadota</taxon>
        <taxon>Alphaproteobacteria</taxon>
        <taxon>Acetobacterales</taxon>
        <taxon>Acetobacteraceae</taxon>
        <taxon>Neoroseomonas</taxon>
    </lineage>
</organism>
<evidence type="ECO:0000259" key="15">
    <source>
        <dbReference type="Pfam" id="PF20501"/>
    </source>
</evidence>
<keyword evidence="8 10" id="KW-0472">Membrane</keyword>
<evidence type="ECO:0000259" key="12">
    <source>
        <dbReference type="Pfam" id="PF00662"/>
    </source>
</evidence>
<evidence type="ECO:0000256" key="2">
    <source>
        <dbReference type="ARBA" id="ARBA00022448"/>
    </source>
</evidence>
<feature type="transmembrane region" description="Helical" evidence="10">
    <location>
        <begin position="6"/>
        <end position="24"/>
    </location>
</feature>
<dbReference type="PRINTS" id="PR01434">
    <property type="entry name" value="NADHDHGNASE5"/>
</dbReference>
<evidence type="ECO:0000313" key="18">
    <source>
        <dbReference type="Proteomes" id="UP000746741"/>
    </source>
</evidence>
<feature type="transmembrane region" description="Helical" evidence="10">
    <location>
        <begin position="924"/>
        <end position="946"/>
    </location>
</feature>
<dbReference type="Pfam" id="PF00361">
    <property type="entry name" value="Proton_antipo_M"/>
    <property type="match status" value="1"/>
</dbReference>
<feature type="transmembrane region" description="Helical" evidence="10">
    <location>
        <begin position="462"/>
        <end position="485"/>
    </location>
</feature>
<dbReference type="PANTHER" id="PTHR43373">
    <property type="entry name" value="NA(+)/H(+) ANTIPORTER SUBUNIT"/>
    <property type="match status" value="1"/>
</dbReference>
<feature type="transmembrane region" description="Helical" evidence="10">
    <location>
        <begin position="324"/>
        <end position="348"/>
    </location>
</feature>
<reference evidence="16" key="3">
    <citation type="journal article" date="2021" name="Syst. Appl. Microbiol.">
        <title>Roseomonas hellenica sp. nov., isolated from roots of wild-growing Alkanna tinctoria.</title>
        <authorList>
            <person name="Rat A."/>
            <person name="Naranjo H.D."/>
            <person name="Lebbe L."/>
            <person name="Cnockaert M."/>
            <person name="Krigas N."/>
            <person name="Grigoriadou K."/>
            <person name="Maloupa E."/>
            <person name="Willems A."/>
        </authorList>
    </citation>
    <scope>NUCLEOTIDE SEQUENCE</scope>
    <source>
        <strain evidence="16">LMG 31161</strain>
    </source>
</reference>
<reference evidence="17 18" key="2">
    <citation type="submission" date="2020-02" db="EMBL/GenBank/DDBJ databases">
        <authorList>
            <person name="Sun Q."/>
            <person name="Inoue M."/>
        </authorList>
    </citation>
    <scope>NUCLEOTIDE SEQUENCE [LARGE SCALE GENOMIC DNA]</scope>
    <source>
        <strain evidence="17 18">KCTC 22478</strain>
    </source>
</reference>
<dbReference type="InterPro" id="IPR025383">
    <property type="entry name" value="MrpA_C/MbhD"/>
</dbReference>
<feature type="transmembrane region" description="Helical" evidence="10">
    <location>
        <begin position="36"/>
        <end position="58"/>
    </location>
</feature>
<gene>
    <name evidence="17" type="ORF">GWK15_18885</name>
    <name evidence="16" type="ORF">GXW75_21565</name>
</gene>
<keyword evidence="6 10" id="KW-1133">Transmembrane helix</keyword>
<dbReference type="Proteomes" id="UP001138708">
    <property type="component" value="Unassembled WGS sequence"/>
</dbReference>
<dbReference type="GO" id="GO:0006811">
    <property type="term" value="P:monoatomic ion transport"/>
    <property type="evidence" value="ECO:0007669"/>
    <property type="project" value="UniProtKB-KW"/>
</dbReference>
<evidence type="ECO:0000256" key="3">
    <source>
        <dbReference type="ARBA" id="ARBA00022449"/>
    </source>
</evidence>
<feature type="domain" description="Na+/H+ antiporter MnhB subunit-related protein" evidence="13">
    <location>
        <begin position="820"/>
        <end position="940"/>
    </location>
</feature>
<dbReference type="PANTHER" id="PTHR43373:SF1">
    <property type="entry name" value="NA(+)_H(+) ANTIPORTER SUBUNIT A"/>
    <property type="match status" value="1"/>
</dbReference>
<dbReference type="InterPro" id="IPR001750">
    <property type="entry name" value="ND/Mrp_TM"/>
</dbReference>
<dbReference type="GO" id="GO:0015297">
    <property type="term" value="F:antiporter activity"/>
    <property type="evidence" value="ECO:0007669"/>
    <property type="project" value="UniProtKB-KW"/>
</dbReference>
<dbReference type="Pfam" id="PF00662">
    <property type="entry name" value="Proton_antipo_N"/>
    <property type="match status" value="1"/>
</dbReference>
<dbReference type="InterPro" id="IPR050616">
    <property type="entry name" value="CPA3_Na-H_Antiporter_A"/>
</dbReference>
<evidence type="ECO:0000259" key="14">
    <source>
        <dbReference type="Pfam" id="PF13244"/>
    </source>
</evidence>
<evidence type="ECO:0000256" key="7">
    <source>
        <dbReference type="ARBA" id="ARBA00023065"/>
    </source>
</evidence>
<dbReference type="InterPro" id="IPR007182">
    <property type="entry name" value="MnhB"/>
</dbReference>
<feature type="transmembrane region" description="Helical" evidence="10">
    <location>
        <begin position="610"/>
        <end position="627"/>
    </location>
</feature>
<feature type="transmembrane region" description="Helical" evidence="10">
    <location>
        <begin position="135"/>
        <end position="152"/>
    </location>
</feature>
<keyword evidence="5 9" id="KW-0812">Transmembrane</keyword>
<dbReference type="GO" id="GO:0005886">
    <property type="term" value="C:plasma membrane"/>
    <property type="evidence" value="ECO:0007669"/>
    <property type="project" value="UniProtKB-SubCell"/>
</dbReference>
<evidence type="ECO:0000259" key="11">
    <source>
        <dbReference type="Pfam" id="PF00361"/>
    </source>
</evidence>
<evidence type="ECO:0000313" key="16">
    <source>
        <dbReference type="EMBL" id="MBR0661859.1"/>
    </source>
</evidence>
<feature type="transmembrane region" description="Helical" evidence="10">
    <location>
        <begin position="850"/>
        <end position="869"/>
    </location>
</feature>
<dbReference type="NCBIfam" id="NF009288">
    <property type="entry name" value="PRK12648.1"/>
    <property type="match status" value="1"/>
</dbReference>
<keyword evidence="3" id="KW-0050">Antiport</keyword>
<feature type="transmembrane region" description="Helical" evidence="10">
    <location>
        <begin position="410"/>
        <end position="430"/>
    </location>
</feature>
<dbReference type="Pfam" id="PF20501">
    <property type="entry name" value="MbhE"/>
    <property type="match status" value="1"/>
</dbReference>
<feature type="transmembrane region" description="Helical" evidence="10">
    <location>
        <begin position="702"/>
        <end position="723"/>
    </location>
</feature>
<evidence type="ECO:0000256" key="1">
    <source>
        <dbReference type="ARBA" id="ARBA00004651"/>
    </source>
</evidence>
<feature type="transmembrane region" description="Helical" evidence="10">
    <location>
        <begin position="881"/>
        <end position="904"/>
    </location>
</feature>
<reference evidence="16" key="1">
    <citation type="submission" date="2020-01" db="EMBL/GenBank/DDBJ databases">
        <authorList>
            <person name="Rat A."/>
        </authorList>
    </citation>
    <scope>NUCLEOTIDE SEQUENCE</scope>
    <source>
        <strain evidence="16">LMG 31161</strain>
    </source>
</reference>
<feature type="transmembrane region" description="Helical" evidence="10">
    <location>
        <begin position="78"/>
        <end position="99"/>
    </location>
</feature>
<accession>A0A9X9WNE9</accession>
<feature type="transmembrane region" description="Helical" evidence="10">
    <location>
        <begin position="814"/>
        <end position="838"/>
    </location>
</feature>
<evidence type="ECO:0000256" key="8">
    <source>
        <dbReference type="ARBA" id="ARBA00023136"/>
    </source>
</evidence>
<feature type="transmembrane region" description="Helical" evidence="10">
    <location>
        <begin position="111"/>
        <end position="129"/>
    </location>
</feature>
<comment type="subcellular location">
    <subcellularLocation>
        <location evidence="1">Cell membrane</location>
        <topology evidence="1">Multi-pass membrane protein</topology>
    </subcellularLocation>
    <subcellularLocation>
        <location evidence="9">Membrane</location>
        <topology evidence="9">Multi-pass membrane protein</topology>
    </subcellularLocation>
</comment>
<comment type="caution">
    <text evidence="16">The sequence shown here is derived from an EMBL/GenBank/DDBJ whole genome shotgun (WGS) entry which is preliminary data.</text>
</comment>
<feature type="transmembrane region" description="Helical" evidence="10">
    <location>
        <begin position="300"/>
        <end position="318"/>
    </location>
</feature>
<feature type="transmembrane region" description="Helical" evidence="10">
    <location>
        <begin position="164"/>
        <end position="187"/>
    </location>
</feature>
<feature type="domain" description="MrpA C-terminal/MbhD" evidence="14">
    <location>
        <begin position="619"/>
        <end position="683"/>
    </location>
</feature>
<dbReference type="Pfam" id="PF13244">
    <property type="entry name" value="MbhD"/>
    <property type="match status" value="1"/>
</dbReference>
<keyword evidence="4" id="KW-1003">Cell membrane</keyword>
<protein>
    <submittedName>
        <fullName evidence="16">Monovalent cation/H+ antiporter subunit A</fullName>
    </submittedName>
</protein>
<dbReference type="Pfam" id="PF04039">
    <property type="entry name" value="MnhB"/>
    <property type="match status" value="1"/>
</dbReference>
<evidence type="ECO:0000313" key="19">
    <source>
        <dbReference type="Proteomes" id="UP001138708"/>
    </source>
</evidence>
<evidence type="ECO:0000313" key="17">
    <source>
        <dbReference type="EMBL" id="NKE19029.1"/>
    </source>
</evidence>
<feature type="transmembrane region" description="Helical" evidence="10">
    <location>
        <begin position="660"/>
        <end position="681"/>
    </location>
</feature>
<evidence type="ECO:0000256" key="10">
    <source>
        <dbReference type="SAM" id="Phobius"/>
    </source>
</evidence>
<dbReference type="InterPro" id="IPR046806">
    <property type="entry name" value="MrpA_C/MbhE"/>
</dbReference>
<name>A0A9X9WNE9_9PROT</name>
<feature type="transmembrane region" description="Helical" evidence="10">
    <location>
        <begin position="271"/>
        <end position="293"/>
    </location>
</feature>
<evidence type="ECO:0000256" key="9">
    <source>
        <dbReference type="RuleBase" id="RU000320"/>
    </source>
</evidence>